<evidence type="ECO:0000256" key="1">
    <source>
        <dbReference type="ARBA" id="ARBA00022679"/>
    </source>
</evidence>
<name>M8AC32_TRIUA</name>
<dbReference type="EMBL" id="KD136796">
    <property type="protein sequence ID" value="EMS58094.1"/>
    <property type="molecule type" value="Genomic_DNA"/>
</dbReference>
<dbReference type="PANTHER" id="PTHR31625">
    <property type="match status" value="1"/>
</dbReference>
<dbReference type="Gene3D" id="3.30.559.10">
    <property type="entry name" value="Chloramphenicol acetyltransferase-like domain"/>
    <property type="match status" value="2"/>
</dbReference>
<proteinExistence type="predicted"/>
<dbReference type="InterPro" id="IPR051504">
    <property type="entry name" value="Plant_metabolite_acyltrans"/>
</dbReference>
<evidence type="ECO:0000256" key="2">
    <source>
        <dbReference type="ARBA" id="ARBA00023315"/>
    </source>
</evidence>
<dbReference type="eggNOG" id="ENOG502QPXT">
    <property type="taxonomic scope" value="Eukaryota"/>
</dbReference>
<dbReference type="AlphaFoldDB" id="M8AC32"/>
<evidence type="ECO:0000313" key="3">
    <source>
        <dbReference type="EMBL" id="EMS58094.1"/>
    </source>
</evidence>
<organism evidence="3">
    <name type="scientific">Triticum urartu</name>
    <name type="common">Red wild einkorn</name>
    <name type="synonym">Crithodium urartu</name>
    <dbReference type="NCBI Taxonomy" id="4572"/>
    <lineage>
        <taxon>Eukaryota</taxon>
        <taxon>Viridiplantae</taxon>
        <taxon>Streptophyta</taxon>
        <taxon>Embryophyta</taxon>
        <taxon>Tracheophyta</taxon>
        <taxon>Spermatophyta</taxon>
        <taxon>Magnoliopsida</taxon>
        <taxon>Liliopsida</taxon>
        <taxon>Poales</taxon>
        <taxon>Poaceae</taxon>
        <taxon>BOP clade</taxon>
        <taxon>Pooideae</taxon>
        <taxon>Triticodae</taxon>
        <taxon>Triticeae</taxon>
        <taxon>Triticinae</taxon>
        <taxon>Triticum</taxon>
    </lineage>
</organism>
<keyword evidence="1 3" id="KW-0808">Transferase</keyword>
<dbReference type="Pfam" id="PF02458">
    <property type="entry name" value="Transferase"/>
    <property type="match status" value="1"/>
</dbReference>
<keyword evidence="2" id="KW-0012">Acyltransferase</keyword>
<accession>M8AC32</accession>
<protein>
    <submittedName>
        <fullName evidence="3">Malonyl-coenzyme A:anthocyanin 3-O-glucoside-6''-O-malonyltransferase</fullName>
    </submittedName>
</protein>
<gene>
    <name evidence="3" type="ORF">TRIUR3_21624</name>
</gene>
<dbReference type="SUPFAM" id="SSF52777">
    <property type="entry name" value="CoA-dependent acyltransferases"/>
    <property type="match status" value="1"/>
</dbReference>
<dbReference type="OMA" id="HHQDTTH"/>
<reference evidence="3" key="1">
    <citation type="journal article" date="2013" name="Nature">
        <title>Draft genome of the wheat A-genome progenitor Triticum urartu.</title>
        <authorList>
            <person name="Ling H.Q."/>
            <person name="Zhao S."/>
            <person name="Liu D."/>
            <person name="Wang J."/>
            <person name="Sun H."/>
            <person name="Zhang C."/>
            <person name="Fan H."/>
            <person name="Li D."/>
            <person name="Dong L."/>
            <person name="Tao Y."/>
            <person name="Gao C."/>
            <person name="Wu H."/>
            <person name="Li Y."/>
            <person name="Cui Y."/>
            <person name="Guo X."/>
            <person name="Zheng S."/>
            <person name="Wang B."/>
            <person name="Yu K."/>
            <person name="Liang Q."/>
            <person name="Yang W."/>
            <person name="Lou X."/>
            <person name="Chen J."/>
            <person name="Feng M."/>
            <person name="Jian J."/>
            <person name="Zhang X."/>
            <person name="Luo G."/>
            <person name="Jiang Y."/>
            <person name="Liu J."/>
            <person name="Wang Z."/>
            <person name="Sha Y."/>
            <person name="Zhang B."/>
            <person name="Wu H."/>
            <person name="Tang D."/>
            <person name="Shen Q."/>
            <person name="Xue P."/>
            <person name="Zou S."/>
            <person name="Wang X."/>
            <person name="Liu X."/>
            <person name="Wang F."/>
            <person name="Yang Y."/>
            <person name="An X."/>
            <person name="Dong Z."/>
            <person name="Zhang K."/>
            <person name="Zhang X."/>
            <person name="Luo M.C."/>
            <person name="Dvorak J."/>
            <person name="Tong Y."/>
            <person name="Wang J."/>
            <person name="Yang H."/>
            <person name="Li Z."/>
            <person name="Wang D."/>
            <person name="Zhang A."/>
            <person name="Wang J."/>
        </authorList>
    </citation>
    <scope>NUCLEOTIDE SEQUENCE</scope>
</reference>
<dbReference type="GO" id="GO:0016747">
    <property type="term" value="F:acyltransferase activity, transferring groups other than amino-acyl groups"/>
    <property type="evidence" value="ECO:0007669"/>
    <property type="project" value="UniProtKB-ARBA"/>
</dbReference>
<dbReference type="InterPro" id="IPR023213">
    <property type="entry name" value="CAT-like_dom_sf"/>
</dbReference>
<sequence length="479" mass="51412">MGADSNLRVLDAGIVRPSNLQLPPCSLPLTFFDVKWLRPPPVQRLYLYRLHHHQDTTHLISDLKASLSKALTLFYPLAGHVRLTPPGAPNSNRYELFYQPGDGVSFTVAECDADIDDLSQDNPVQVAKLAPLVPPLPKGRAVLAVQATVLSAGQGLALGVTVHHTACDGASSTHFMDTWAAACAGADMPPTPVIDRTLIADPRGLYDIYCKGLPSDDEIEFVRSSVSSIPDDQLLATFTLPQELLHGVKNMLADEAAKQGAPSPRCSSLLAAFSFMWSCYCRAKQEQNQTKTTYFLFSVDHRARLKPPVPDRYLGNCLGPAIAAARHDEIAATGKGGLLVAFMALSDALQQEVGEGSQDRWDVCVERVKDAVKSGVLSVADSPRFRVYSLDFGFGKPAKVDVLSVAKTSAISVEEARNHGGGIEGGSDMLGTLVCDFGVPGFFFSGGIDEVVATMACWNKVSPVSPYLDDVRSGVAKGL</sequence>